<feature type="transmembrane region" description="Helical" evidence="8">
    <location>
        <begin position="413"/>
        <end position="434"/>
    </location>
</feature>
<dbReference type="HAMAP" id="MF_02078">
    <property type="entry name" value="MurJ_MviN"/>
    <property type="match status" value="1"/>
</dbReference>
<dbReference type="Pfam" id="PF03023">
    <property type="entry name" value="MurJ"/>
    <property type="match status" value="1"/>
</dbReference>
<dbReference type="CDD" id="cd13123">
    <property type="entry name" value="MATE_MurJ_like"/>
    <property type="match status" value="1"/>
</dbReference>
<dbReference type="GO" id="GO:0005886">
    <property type="term" value="C:plasma membrane"/>
    <property type="evidence" value="ECO:0007669"/>
    <property type="project" value="UniProtKB-SubCell"/>
</dbReference>
<keyword evidence="2" id="KW-1003">Cell membrane</keyword>
<evidence type="ECO:0000256" key="3">
    <source>
        <dbReference type="ARBA" id="ARBA00022692"/>
    </source>
</evidence>
<feature type="transmembrane region" description="Helical" evidence="8">
    <location>
        <begin position="31"/>
        <end position="50"/>
    </location>
</feature>
<feature type="transmembrane region" description="Helical" evidence="8">
    <location>
        <begin position="279"/>
        <end position="297"/>
    </location>
</feature>
<evidence type="ECO:0000256" key="6">
    <source>
        <dbReference type="ARBA" id="ARBA00022989"/>
    </source>
</evidence>
<feature type="transmembrane region" description="Helical" evidence="8">
    <location>
        <begin position="234"/>
        <end position="259"/>
    </location>
</feature>
<dbReference type="GO" id="GO:0009252">
    <property type="term" value="P:peptidoglycan biosynthetic process"/>
    <property type="evidence" value="ECO:0007669"/>
    <property type="project" value="UniProtKB-KW"/>
</dbReference>
<evidence type="ECO:0000256" key="5">
    <source>
        <dbReference type="ARBA" id="ARBA00022984"/>
    </source>
</evidence>
<gene>
    <name evidence="9" type="ORF">ASZ90_000442</name>
</gene>
<keyword evidence="7 8" id="KW-0472">Membrane</keyword>
<dbReference type="EMBL" id="LNQE01000054">
    <property type="protein sequence ID" value="KUG29657.1"/>
    <property type="molecule type" value="Genomic_DNA"/>
</dbReference>
<keyword evidence="3 8" id="KW-0812">Transmembrane</keyword>
<feature type="transmembrane region" description="Helical" evidence="8">
    <location>
        <begin position="446"/>
        <end position="465"/>
    </location>
</feature>
<sequence>MNEHAKQIAKDVSIVGGATLVSRILGFFRDVILASVLGAGMYADAFYVAFRLPNMLRRLFAEGSMTMAFVPVFSNLRETQGDEAAFAMARSALVWLLGILSTVTALAVIFAEPLTRLIAPGFAAKPELFALTVDLVRIVFPYIIQISAVALCMGVLNSVGHFLAPALATSELNTAIILGAGVAWVFGLDPAYVLAWSVLVGGLGQWAMQQPWIRKYGFRWRGPFRLKDPGVIKMAWLMLPTAFGAAVYQLNILLGTLLASYLPTGSVSYLYYADRLVQFPLGVFGVAIGTVALPSLSRLATGDRMAEFTSTLSSSLRLTLFISLPSTAGLIALAHPMVAVLFGRGAFTPEAEAATAAALVAFSAGLPAFACVRPLFSAYYALSDTKTPAVTAALCLAAYAATGYALMGSMGHVGLALATSVSSWLNVLILWIVLRKKIGPFFPLDKTLAVGTALSLGIGLAAYAVSGHAVLSLLLILPLAAAYMAVSALLGVEEARMLAGLAARLVPRRFRKKSS</sequence>
<dbReference type="GO" id="GO:0015648">
    <property type="term" value="F:lipid-linked peptidoglycan transporter activity"/>
    <property type="evidence" value="ECO:0007669"/>
    <property type="project" value="TreeGrafter"/>
</dbReference>
<feature type="transmembrane region" description="Helical" evidence="8">
    <location>
        <begin position="388"/>
        <end position="407"/>
    </location>
</feature>
<evidence type="ECO:0000256" key="2">
    <source>
        <dbReference type="ARBA" id="ARBA00022475"/>
    </source>
</evidence>
<dbReference type="PRINTS" id="PR01806">
    <property type="entry name" value="VIRFACTRMVIN"/>
</dbReference>
<dbReference type="NCBIfam" id="TIGR01695">
    <property type="entry name" value="murJ_mviN"/>
    <property type="match status" value="1"/>
</dbReference>
<dbReference type="PIRSF" id="PIRSF002869">
    <property type="entry name" value="MviN"/>
    <property type="match status" value="1"/>
</dbReference>
<feature type="transmembrane region" description="Helical" evidence="8">
    <location>
        <begin position="135"/>
        <end position="156"/>
    </location>
</feature>
<dbReference type="InterPro" id="IPR004268">
    <property type="entry name" value="MurJ"/>
</dbReference>
<dbReference type="PANTHER" id="PTHR47019:SF1">
    <property type="entry name" value="LIPID II FLIPPASE MURJ"/>
    <property type="match status" value="1"/>
</dbReference>
<name>A0A0W8G953_9ZZZZ</name>
<comment type="subcellular location">
    <subcellularLocation>
        <location evidence="1">Cell membrane</location>
        <topology evidence="1">Multi-pass membrane protein</topology>
    </subcellularLocation>
</comment>
<proteinExistence type="inferred from homology"/>
<keyword evidence="6 8" id="KW-1133">Transmembrane helix</keyword>
<dbReference type="PANTHER" id="PTHR47019">
    <property type="entry name" value="LIPID II FLIPPASE MURJ"/>
    <property type="match status" value="1"/>
</dbReference>
<evidence type="ECO:0000256" key="7">
    <source>
        <dbReference type="ARBA" id="ARBA00023136"/>
    </source>
</evidence>
<accession>A0A0W8G953</accession>
<feature type="transmembrane region" description="Helical" evidence="8">
    <location>
        <begin position="92"/>
        <end position="111"/>
    </location>
</feature>
<keyword evidence="4" id="KW-0133">Cell shape</keyword>
<evidence type="ECO:0000256" key="8">
    <source>
        <dbReference type="SAM" id="Phobius"/>
    </source>
</evidence>
<keyword evidence="5" id="KW-0573">Peptidoglycan synthesis</keyword>
<evidence type="ECO:0000313" key="9">
    <source>
        <dbReference type="EMBL" id="KUG29657.1"/>
    </source>
</evidence>
<feature type="transmembrane region" description="Helical" evidence="8">
    <location>
        <begin position="318"/>
        <end position="342"/>
    </location>
</feature>
<dbReference type="InterPro" id="IPR051050">
    <property type="entry name" value="Lipid_II_flippase_MurJ/MviN"/>
</dbReference>
<organism evidence="9">
    <name type="scientific">hydrocarbon metagenome</name>
    <dbReference type="NCBI Taxonomy" id="938273"/>
    <lineage>
        <taxon>unclassified sequences</taxon>
        <taxon>metagenomes</taxon>
        <taxon>ecological metagenomes</taxon>
    </lineage>
</organism>
<dbReference type="GO" id="GO:0034204">
    <property type="term" value="P:lipid translocation"/>
    <property type="evidence" value="ECO:0007669"/>
    <property type="project" value="TreeGrafter"/>
</dbReference>
<evidence type="ECO:0000256" key="1">
    <source>
        <dbReference type="ARBA" id="ARBA00004651"/>
    </source>
</evidence>
<feature type="transmembrane region" description="Helical" evidence="8">
    <location>
        <begin position="471"/>
        <end position="492"/>
    </location>
</feature>
<protein>
    <submittedName>
        <fullName evidence="9">Putative peptidoglycan lipid ii flippase murj</fullName>
    </submittedName>
</protein>
<comment type="caution">
    <text evidence="9">The sequence shown here is derived from an EMBL/GenBank/DDBJ whole genome shotgun (WGS) entry which is preliminary data.</text>
</comment>
<feature type="transmembrane region" description="Helical" evidence="8">
    <location>
        <begin position="354"/>
        <end position="376"/>
    </location>
</feature>
<evidence type="ECO:0000256" key="4">
    <source>
        <dbReference type="ARBA" id="ARBA00022960"/>
    </source>
</evidence>
<dbReference type="GO" id="GO:0008360">
    <property type="term" value="P:regulation of cell shape"/>
    <property type="evidence" value="ECO:0007669"/>
    <property type="project" value="UniProtKB-KW"/>
</dbReference>
<reference evidence="9" key="1">
    <citation type="journal article" date="2015" name="Proc. Natl. Acad. Sci. U.S.A.">
        <title>Networks of energetic and metabolic interactions define dynamics in microbial communities.</title>
        <authorList>
            <person name="Embree M."/>
            <person name="Liu J.K."/>
            <person name="Al-Bassam M.M."/>
            <person name="Zengler K."/>
        </authorList>
    </citation>
    <scope>NUCLEOTIDE SEQUENCE</scope>
</reference>
<dbReference type="AlphaFoldDB" id="A0A0W8G953"/>